<dbReference type="Proteomes" id="UP001362999">
    <property type="component" value="Unassembled WGS sequence"/>
</dbReference>
<evidence type="ECO:0000313" key="2">
    <source>
        <dbReference type="Proteomes" id="UP001362999"/>
    </source>
</evidence>
<organism evidence="1 2">
    <name type="scientific">Favolaschia claudopus</name>
    <dbReference type="NCBI Taxonomy" id="2862362"/>
    <lineage>
        <taxon>Eukaryota</taxon>
        <taxon>Fungi</taxon>
        <taxon>Dikarya</taxon>
        <taxon>Basidiomycota</taxon>
        <taxon>Agaricomycotina</taxon>
        <taxon>Agaricomycetes</taxon>
        <taxon>Agaricomycetidae</taxon>
        <taxon>Agaricales</taxon>
        <taxon>Marasmiineae</taxon>
        <taxon>Mycenaceae</taxon>
        <taxon>Favolaschia</taxon>
    </lineage>
</organism>
<dbReference type="AlphaFoldDB" id="A0AAW0CWN9"/>
<proteinExistence type="predicted"/>
<accession>A0AAW0CWN9</accession>
<dbReference type="Gene3D" id="1.20.1280.50">
    <property type="match status" value="1"/>
</dbReference>
<protein>
    <recommendedName>
        <fullName evidence="3">F-box domain-containing protein</fullName>
    </recommendedName>
</protein>
<evidence type="ECO:0000313" key="1">
    <source>
        <dbReference type="EMBL" id="KAK7044573.1"/>
    </source>
</evidence>
<gene>
    <name evidence="1" type="ORF">R3P38DRAFT_2508209</name>
</gene>
<comment type="caution">
    <text evidence="1">The sequence shown here is derived from an EMBL/GenBank/DDBJ whole genome shotgun (WGS) entry which is preliminary data.</text>
</comment>
<sequence length="448" mass="50555">MPDDDPASRIGFAYTTKDGILDLPPEITAQIFVHCLPLDLNSPSLLTAPLLLGQICTHWRTIAWQTPDLWTALKVDSARIPITLVEAWLGRTGTLPLSLAIAIWQEDEWDYCKAVIAVFKRFSSTWRKIALEIPWEAFEFLAAESPLDLPLLDSLAIWTEELDELPGAALPWRAFRDAHALRKLSVIDTVNPNALELPWTQLTSFECHDSGGMDSHDFLTILKHTPNLVECDAALFYYGHNTRPLPDVPPLTSLTSLALQMSDEEDMDTFSHITLPALQILDLSRVLFSGVVERLRPFLSNPDCRIRELIIRINERPEVEDFMQLLEAQPSLEKFDFREGYLGLLIALCRRLCDGSAFLPRLSCLCASPCIYPVSEITEVFPVMLDALDDALHARNMLSSDCFAKIQKCVIKDWTGSRTDDLDTIVERFRPRQRELIALGIDLVVGDE</sequence>
<evidence type="ECO:0008006" key="3">
    <source>
        <dbReference type="Google" id="ProtNLM"/>
    </source>
</evidence>
<dbReference type="EMBL" id="JAWWNJ010000011">
    <property type="protein sequence ID" value="KAK7044573.1"/>
    <property type="molecule type" value="Genomic_DNA"/>
</dbReference>
<reference evidence="1 2" key="1">
    <citation type="journal article" date="2024" name="J Genomics">
        <title>Draft genome sequencing and assembly of Favolaschia claudopus CIRM-BRFM 2984 isolated from oak limbs.</title>
        <authorList>
            <person name="Navarro D."/>
            <person name="Drula E."/>
            <person name="Chaduli D."/>
            <person name="Cazenave R."/>
            <person name="Ahrendt S."/>
            <person name="Wang J."/>
            <person name="Lipzen A."/>
            <person name="Daum C."/>
            <person name="Barry K."/>
            <person name="Grigoriev I.V."/>
            <person name="Favel A."/>
            <person name="Rosso M.N."/>
            <person name="Martin F."/>
        </authorList>
    </citation>
    <scope>NUCLEOTIDE SEQUENCE [LARGE SCALE GENOMIC DNA]</scope>
    <source>
        <strain evidence="1 2">CIRM-BRFM 2984</strain>
    </source>
</reference>
<name>A0AAW0CWN9_9AGAR</name>
<keyword evidence="2" id="KW-1185">Reference proteome</keyword>
<dbReference type="Gene3D" id="3.80.10.10">
    <property type="entry name" value="Ribonuclease Inhibitor"/>
    <property type="match status" value="1"/>
</dbReference>
<dbReference type="InterPro" id="IPR032675">
    <property type="entry name" value="LRR_dom_sf"/>
</dbReference>
<dbReference type="SUPFAM" id="SSF52047">
    <property type="entry name" value="RNI-like"/>
    <property type="match status" value="1"/>
</dbReference>